<dbReference type="EMBL" id="BART01005475">
    <property type="protein sequence ID" value="GAG66378.1"/>
    <property type="molecule type" value="Genomic_DNA"/>
</dbReference>
<dbReference type="AlphaFoldDB" id="X1A0W7"/>
<proteinExistence type="predicted"/>
<comment type="caution">
    <text evidence="1">The sequence shown here is derived from an EMBL/GenBank/DDBJ whole genome shotgun (WGS) entry which is preliminary data.</text>
</comment>
<evidence type="ECO:0000313" key="1">
    <source>
        <dbReference type="EMBL" id="GAG66378.1"/>
    </source>
</evidence>
<sequence length="46" mass="5184">MKLSPNELLILKVLKPKKKAIERRILVELTGISDKNISAKLNALEN</sequence>
<reference evidence="1" key="1">
    <citation type="journal article" date="2014" name="Front. Microbiol.">
        <title>High frequency of phylogenetically diverse reductive dehalogenase-homologous genes in deep subseafloor sedimentary metagenomes.</title>
        <authorList>
            <person name="Kawai M."/>
            <person name="Futagami T."/>
            <person name="Toyoda A."/>
            <person name="Takaki Y."/>
            <person name="Nishi S."/>
            <person name="Hori S."/>
            <person name="Arai W."/>
            <person name="Tsubouchi T."/>
            <person name="Morono Y."/>
            <person name="Uchiyama I."/>
            <person name="Ito T."/>
            <person name="Fujiyama A."/>
            <person name="Inagaki F."/>
            <person name="Takami H."/>
        </authorList>
    </citation>
    <scope>NUCLEOTIDE SEQUENCE</scope>
    <source>
        <strain evidence="1">Expedition CK06-06</strain>
    </source>
</reference>
<accession>X1A0W7</accession>
<name>X1A0W7_9ZZZZ</name>
<organism evidence="1">
    <name type="scientific">marine sediment metagenome</name>
    <dbReference type="NCBI Taxonomy" id="412755"/>
    <lineage>
        <taxon>unclassified sequences</taxon>
        <taxon>metagenomes</taxon>
        <taxon>ecological metagenomes</taxon>
    </lineage>
</organism>
<gene>
    <name evidence="1" type="ORF">S01H4_12702</name>
</gene>
<protein>
    <submittedName>
        <fullName evidence="1">Uncharacterized protein</fullName>
    </submittedName>
</protein>